<reference evidence="2" key="1">
    <citation type="submission" date="2020-01" db="EMBL/GenBank/DDBJ databases">
        <authorList>
            <person name="Mishra B."/>
        </authorList>
    </citation>
    <scope>NUCLEOTIDE SEQUENCE [LARGE SCALE GENOMIC DNA]</scope>
</reference>
<proteinExistence type="predicted"/>
<organism evidence="2 3">
    <name type="scientific">Microthlaspi erraticum</name>
    <dbReference type="NCBI Taxonomy" id="1685480"/>
    <lineage>
        <taxon>Eukaryota</taxon>
        <taxon>Viridiplantae</taxon>
        <taxon>Streptophyta</taxon>
        <taxon>Embryophyta</taxon>
        <taxon>Tracheophyta</taxon>
        <taxon>Spermatophyta</taxon>
        <taxon>Magnoliopsida</taxon>
        <taxon>eudicotyledons</taxon>
        <taxon>Gunneridae</taxon>
        <taxon>Pentapetalae</taxon>
        <taxon>rosids</taxon>
        <taxon>malvids</taxon>
        <taxon>Brassicales</taxon>
        <taxon>Brassicaceae</taxon>
        <taxon>Coluteocarpeae</taxon>
        <taxon>Microthlaspi</taxon>
    </lineage>
</organism>
<gene>
    <name evidence="2" type="ORF">MERR_LOCUS6933</name>
</gene>
<dbReference type="Proteomes" id="UP000467841">
    <property type="component" value="Unassembled WGS sequence"/>
</dbReference>
<name>A0A6D2I2N5_9BRAS</name>
<evidence type="ECO:0000259" key="1">
    <source>
        <dbReference type="Pfam" id="PF13966"/>
    </source>
</evidence>
<comment type="caution">
    <text evidence="2">The sequence shown here is derived from an EMBL/GenBank/DDBJ whole genome shotgun (WGS) entry which is preliminary data.</text>
</comment>
<dbReference type="AlphaFoldDB" id="A0A6D2I2N5"/>
<keyword evidence="3" id="KW-1185">Reference proteome</keyword>
<dbReference type="Pfam" id="PF13966">
    <property type="entry name" value="zf-RVT"/>
    <property type="match status" value="1"/>
</dbReference>
<dbReference type="InterPro" id="IPR026960">
    <property type="entry name" value="RVT-Znf"/>
</dbReference>
<protein>
    <recommendedName>
        <fullName evidence="1">Reverse transcriptase zinc-binding domain-containing protein</fullName>
    </recommendedName>
</protein>
<evidence type="ECO:0000313" key="3">
    <source>
        <dbReference type="Proteomes" id="UP000467841"/>
    </source>
</evidence>
<evidence type="ECO:0000313" key="2">
    <source>
        <dbReference type="EMBL" id="CAA7019698.1"/>
    </source>
</evidence>
<sequence>MLTWNVGVNPSCVLCSHPMETRNHLFFECIYSAMIWKALVQGLLGRKYSTDWQAIVSIISDSNQPRIFLFLARYAFQATIHSIWKERNARRHGEQPISPNLLAVLIDKMIRNRVSSIRMLGDRTYEEALHTWFAARQNT</sequence>
<dbReference type="EMBL" id="CACVBM020000477">
    <property type="protein sequence ID" value="CAA7019698.1"/>
    <property type="molecule type" value="Genomic_DNA"/>
</dbReference>
<dbReference type="OrthoDB" id="1104096at2759"/>
<accession>A0A6D2I2N5</accession>
<feature type="domain" description="Reverse transcriptase zinc-binding" evidence="1">
    <location>
        <begin position="3"/>
        <end position="36"/>
    </location>
</feature>